<evidence type="ECO:0000313" key="3">
    <source>
        <dbReference type="EMBL" id="CDY09306.1"/>
    </source>
</evidence>
<dbReference type="InterPro" id="IPR050354">
    <property type="entry name" value="F-box/kelch-repeat_ARATH"/>
</dbReference>
<evidence type="ECO:0000256" key="1">
    <source>
        <dbReference type="SAM" id="MobiDB-lite"/>
    </source>
</evidence>
<dbReference type="PANTHER" id="PTHR24414">
    <property type="entry name" value="F-BOX/KELCH-REPEAT PROTEIN SKIP4"/>
    <property type="match status" value="1"/>
</dbReference>
<evidence type="ECO:0000259" key="2">
    <source>
        <dbReference type="Pfam" id="PF00646"/>
    </source>
</evidence>
<sequence>MNLQVEPPEKKSKRKKKTSPSPSTSPSFSLLPDEIIVSCLALISRAYYPRLSIISKSFWSLLSSKQLYTARSHIGSTEQCLYVCLSDERYQSRQWFVPAGLTLI</sequence>
<dbReference type="PANTHER" id="PTHR24414:SF91">
    <property type="entry name" value="(RAPE) HYPOTHETICAL PROTEIN"/>
    <property type="match status" value="1"/>
</dbReference>
<evidence type="ECO:0000313" key="4">
    <source>
        <dbReference type="Proteomes" id="UP000028999"/>
    </source>
</evidence>
<feature type="region of interest" description="Disordered" evidence="1">
    <location>
        <begin position="1"/>
        <end position="29"/>
    </location>
</feature>
<proteinExistence type="predicted"/>
<dbReference type="Gramene" id="CDY09306">
    <property type="protein sequence ID" value="CDY09306"/>
    <property type="gene ID" value="GSBRNA2T00001610001"/>
</dbReference>
<dbReference type="Pfam" id="PF00646">
    <property type="entry name" value="F-box"/>
    <property type="match status" value="1"/>
</dbReference>
<organism evidence="3 4">
    <name type="scientific">Brassica napus</name>
    <name type="common">Rape</name>
    <dbReference type="NCBI Taxonomy" id="3708"/>
    <lineage>
        <taxon>Eukaryota</taxon>
        <taxon>Viridiplantae</taxon>
        <taxon>Streptophyta</taxon>
        <taxon>Embryophyta</taxon>
        <taxon>Tracheophyta</taxon>
        <taxon>Spermatophyta</taxon>
        <taxon>Magnoliopsida</taxon>
        <taxon>eudicotyledons</taxon>
        <taxon>Gunneridae</taxon>
        <taxon>Pentapetalae</taxon>
        <taxon>rosids</taxon>
        <taxon>malvids</taxon>
        <taxon>Brassicales</taxon>
        <taxon>Brassicaceae</taxon>
        <taxon>Brassiceae</taxon>
        <taxon>Brassica</taxon>
    </lineage>
</organism>
<dbReference type="PaxDb" id="3708-A0A078F7C8"/>
<feature type="domain" description="F-box" evidence="2">
    <location>
        <begin position="28"/>
        <end position="68"/>
    </location>
</feature>
<name>A0A078F7C8_BRANA</name>
<accession>A0A078F7C8</accession>
<dbReference type="SUPFAM" id="SSF81383">
    <property type="entry name" value="F-box domain"/>
    <property type="match status" value="1"/>
</dbReference>
<dbReference type="EMBL" id="LK031994">
    <property type="protein sequence ID" value="CDY09306.1"/>
    <property type="molecule type" value="Genomic_DNA"/>
</dbReference>
<dbReference type="InterPro" id="IPR036047">
    <property type="entry name" value="F-box-like_dom_sf"/>
</dbReference>
<dbReference type="STRING" id="3708.A0A078F7C8"/>
<reference evidence="3 4" key="1">
    <citation type="journal article" date="2014" name="Science">
        <title>Plant genetics. Early allopolyploid evolution in the post-Neolithic Brassica napus oilseed genome.</title>
        <authorList>
            <person name="Chalhoub B."/>
            <person name="Denoeud F."/>
            <person name="Liu S."/>
            <person name="Parkin I.A."/>
            <person name="Tang H."/>
            <person name="Wang X."/>
            <person name="Chiquet J."/>
            <person name="Belcram H."/>
            <person name="Tong C."/>
            <person name="Samans B."/>
            <person name="Correa M."/>
            <person name="Da Silva C."/>
            <person name="Just J."/>
            <person name="Falentin C."/>
            <person name="Koh C.S."/>
            <person name="Le Clainche I."/>
            <person name="Bernard M."/>
            <person name="Bento P."/>
            <person name="Noel B."/>
            <person name="Labadie K."/>
            <person name="Alberti A."/>
            <person name="Charles M."/>
            <person name="Arnaud D."/>
            <person name="Guo H."/>
            <person name="Daviaud C."/>
            <person name="Alamery S."/>
            <person name="Jabbari K."/>
            <person name="Zhao M."/>
            <person name="Edger P.P."/>
            <person name="Chelaifa H."/>
            <person name="Tack D."/>
            <person name="Lassalle G."/>
            <person name="Mestiri I."/>
            <person name="Schnel N."/>
            <person name="Le Paslier M.C."/>
            <person name="Fan G."/>
            <person name="Renault V."/>
            <person name="Bayer P.E."/>
            <person name="Golicz A.A."/>
            <person name="Manoli S."/>
            <person name="Lee T.H."/>
            <person name="Thi V.H."/>
            <person name="Chalabi S."/>
            <person name="Hu Q."/>
            <person name="Fan C."/>
            <person name="Tollenaere R."/>
            <person name="Lu Y."/>
            <person name="Battail C."/>
            <person name="Shen J."/>
            <person name="Sidebottom C.H."/>
            <person name="Wang X."/>
            <person name="Canaguier A."/>
            <person name="Chauveau A."/>
            <person name="Berard A."/>
            <person name="Deniot G."/>
            <person name="Guan M."/>
            <person name="Liu Z."/>
            <person name="Sun F."/>
            <person name="Lim Y.P."/>
            <person name="Lyons E."/>
            <person name="Town C.D."/>
            <person name="Bancroft I."/>
            <person name="Wang X."/>
            <person name="Meng J."/>
            <person name="Ma J."/>
            <person name="Pires J.C."/>
            <person name="King G.J."/>
            <person name="Brunel D."/>
            <person name="Delourme R."/>
            <person name="Renard M."/>
            <person name="Aury J.M."/>
            <person name="Adams K.L."/>
            <person name="Batley J."/>
            <person name="Snowdon R.J."/>
            <person name="Tost J."/>
            <person name="Edwards D."/>
            <person name="Zhou Y."/>
            <person name="Hua W."/>
            <person name="Sharpe A.G."/>
            <person name="Paterson A.H."/>
            <person name="Guan C."/>
            <person name="Wincker P."/>
        </authorList>
    </citation>
    <scope>NUCLEOTIDE SEQUENCE [LARGE SCALE GENOMIC DNA]</scope>
    <source>
        <strain evidence="4">cv. Darmor-bzh</strain>
    </source>
</reference>
<dbReference type="AlphaFoldDB" id="A0A078F7C8"/>
<gene>
    <name evidence="3" type="primary">BnaC03g63360D</name>
    <name evidence="3" type="ORF">GSBRNA2T00001610001</name>
</gene>
<keyword evidence="4" id="KW-1185">Reference proteome</keyword>
<dbReference type="Proteomes" id="UP000028999">
    <property type="component" value="Unassembled WGS sequence"/>
</dbReference>
<protein>
    <submittedName>
        <fullName evidence="3">BnaC03g63360D protein</fullName>
    </submittedName>
</protein>
<dbReference type="InterPro" id="IPR001810">
    <property type="entry name" value="F-box_dom"/>
</dbReference>